<evidence type="ECO:0000256" key="3">
    <source>
        <dbReference type="ARBA" id="ARBA00022833"/>
    </source>
</evidence>
<dbReference type="Proteomes" id="UP001233271">
    <property type="component" value="Chromosome 1"/>
</dbReference>
<feature type="compositionally biased region" description="Pro residues" evidence="5">
    <location>
        <begin position="1488"/>
        <end position="1498"/>
    </location>
</feature>
<feature type="compositionally biased region" description="Pro residues" evidence="5">
    <location>
        <begin position="1389"/>
        <end position="1400"/>
    </location>
</feature>
<dbReference type="GO" id="GO:0008270">
    <property type="term" value="F:zinc ion binding"/>
    <property type="evidence" value="ECO:0007669"/>
    <property type="project" value="UniProtKB-KW"/>
</dbReference>
<feature type="compositionally biased region" description="Polar residues" evidence="5">
    <location>
        <begin position="944"/>
        <end position="955"/>
    </location>
</feature>
<dbReference type="EMBL" id="AP028212">
    <property type="protein sequence ID" value="BEI87793.1"/>
    <property type="molecule type" value="Genomic_DNA"/>
</dbReference>
<dbReference type="InterPro" id="IPR053238">
    <property type="entry name" value="RING-H2_zinc_finger"/>
</dbReference>
<feature type="region of interest" description="Disordered" evidence="5">
    <location>
        <begin position="670"/>
        <end position="778"/>
    </location>
</feature>
<feature type="compositionally biased region" description="Basic and acidic residues" evidence="5">
    <location>
        <begin position="511"/>
        <end position="527"/>
    </location>
</feature>
<feature type="region of interest" description="Disordered" evidence="5">
    <location>
        <begin position="1"/>
        <end position="188"/>
    </location>
</feature>
<feature type="compositionally biased region" description="Low complexity" evidence="5">
    <location>
        <begin position="927"/>
        <end position="943"/>
    </location>
</feature>
<name>A0AA48IDJ4_9TREE</name>
<keyword evidence="3" id="KW-0862">Zinc</keyword>
<dbReference type="PANTHER" id="PTHR14155">
    <property type="entry name" value="RING FINGER DOMAIN-CONTAINING"/>
    <property type="match status" value="1"/>
</dbReference>
<feature type="compositionally biased region" description="Low complexity" evidence="5">
    <location>
        <begin position="317"/>
        <end position="326"/>
    </location>
</feature>
<dbReference type="KEGG" id="ccac:CcaHIS019_0105110"/>
<evidence type="ECO:0000313" key="7">
    <source>
        <dbReference type="EMBL" id="BEI87793.1"/>
    </source>
</evidence>
<feature type="compositionally biased region" description="Low complexity" evidence="5">
    <location>
        <begin position="760"/>
        <end position="776"/>
    </location>
</feature>
<dbReference type="GeneID" id="85491664"/>
<accession>A0AA48IDJ4</accession>
<evidence type="ECO:0000256" key="4">
    <source>
        <dbReference type="PROSITE-ProRule" id="PRU00175"/>
    </source>
</evidence>
<feature type="compositionally biased region" description="Polar residues" evidence="5">
    <location>
        <begin position="1332"/>
        <end position="1342"/>
    </location>
</feature>
<dbReference type="Pfam" id="PF13639">
    <property type="entry name" value="zf-RING_2"/>
    <property type="match status" value="1"/>
</dbReference>
<feature type="compositionally biased region" description="Basic and acidic residues" evidence="5">
    <location>
        <begin position="1401"/>
        <end position="1413"/>
    </location>
</feature>
<dbReference type="SUPFAM" id="SSF57850">
    <property type="entry name" value="RING/U-box"/>
    <property type="match status" value="1"/>
</dbReference>
<feature type="compositionally biased region" description="Low complexity" evidence="5">
    <location>
        <begin position="792"/>
        <end position="803"/>
    </location>
</feature>
<proteinExistence type="predicted"/>
<feature type="compositionally biased region" description="Basic and acidic residues" evidence="5">
    <location>
        <begin position="331"/>
        <end position="340"/>
    </location>
</feature>
<dbReference type="InterPro" id="IPR001841">
    <property type="entry name" value="Znf_RING"/>
</dbReference>
<evidence type="ECO:0000256" key="5">
    <source>
        <dbReference type="SAM" id="MobiDB-lite"/>
    </source>
</evidence>
<feature type="compositionally biased region" description="Basic and acidic residues" evidence="5">
    <location>
        <begin position="463"/>
        <end position="502"/>
    </location>
</feature>
<feature type="compositionally biased region" description="Polar residues" evidence="5">
    <location>
        <begin position="1021"/>
        <end position="1047"/>
    </location>
</feature>
<dbReference type="InterPro" id="IPR013083">
    <property type="entry name" value="Znf_RING/FYVE/PHD"/>
</dbReference>
<feature type="compositionally biased region" description="Low complexity" evidence="5">
    <location>
        <begin position="1594"/>
        <end position="1604"/>
    </location>
</feature>
<keyword evidence="8" id="KW-1185">Reference proteome</keyword>
<dbReference type="PANTHER" id="PTHR14155:SF627">
    <property type="entry name" value="OS06G0192800 PROTEIN"/>
    <property type="match status" value="1"/>
</dbReference>
<feature type="region of interest" description="Disordered" evidence="5">
    <location>
        <begin position="1733"/>
        <end position="1755"/>
    </location>
</feature>
<feature type="compositionally biased region" description="Low complexity" evidence="5">
    <location>
        <begin position="956"/>
        <end position="974"/>
    </location>
</feature>
<feature type="compositionally biased region" description="Polar residues" evidence="5">
    <location>
        <begin position="907"/>
        <end position="916"/>
    </location>
</feature>
<feature type="compositionally biased region" description="Basic and acidic residues" evidence="5">
    <location>
        <begin position="1657"/>
        <end position="1669"/>
    </location>
</feature>
<feature type="compositionally biased region" description="Pro residues" evidence="5">
    <location>
        <begin position="274"/>
        <end position="287"/>
    </location>
</feature>
<feature type="compositionally biased region" description="Polar residues" evidence="5">
    <location>
        <begin position="824"/>
        <end position="837"/>
    </location>
</feature>
<gene>
    <name evidence="7" type="ORF">CcaverHIS019_0105110</name>
</gene>
<feature type="compositionally biased region" description="Polar residues" evidence="5">
    <location>
        <begin position="889"/>
        <end position="898"/>
    </location>
</feature>
<keyword evidence="1" id="KW-0479">Metal-binding</keyword>
<feature type="compositionally biased region" description="Basic and acidic residues" evidence="5">
    <location>
        <begin position="1301"/>
        <end position="1323"/>
    </location>
</feature>
<feature type="region of interest" description="Disordered" evidence="5">
    <location>
        <begin position="217"/>
        <end position="527"/>
    </location>
</feature>
<feature type="compositionally biased region" description="Polar residues" evidence="5">
    <location>
        <begin position="676"/>
        <end position="695"/>
    </location>
</feature>
<feature type="compositionally biased region" description="Pro residues" evidence="5">
    <location>
        <begin position="1445"/>
        <end position="1468"/>
    </location>
</feature>
<feature type="compositionally biased region" description="Basic and acidic residues" evidence="5">
    <location>
        <begin position="1"/>
        <end position="10"/>
    </location>
</feature>
<feature type="region of interest" description="Disordered" evidence="5">
    <location>
        <begin position="792"/>
        <end position="1267"/>
    </location>
</feature>
<organism evidence="7 8">
    <name type="scientific">Cutaneotrichosporon cavernicola</name>
    <dbReference type="NCBI Taxonomy" id="279322"/>
    <lineage>
        <taxon>Eukaryota</taxon>
        <taxon>Fungi</taxon>
        <taxon>Dikarya</taxon>
        <taxon>Basidiomycota</taxon>
        <taxon>Agaricomycotina</taxon>
        <taxon>Tremellomycetes</taxon>
        <taxon>Trichosporonales</taxon>
        <taxon>Trichosporonaceae</taxon>
        <taxon>Cutaneotrichosporon</taxon>
    </lineage>
</organism>
<evidence type="ECO:0000256" key="1">
    <source>
        <dbReference type="ARBA" id="ARBA00022723"/>
    </source>
</evidence>
<feature type="domain" description="RING-type" evidence="6">
    <location>
        <begin position="1841"/>
        <end position="1882"/>
    </location>
</feature>
<dbReference type="SMART" id="SM00184">
    <property type="entry name" value="RING"/>
    <property type="match status" value="1"/>
</dbReference>
<feature type="compositionally biased region" description="Basic and acidic residues" evidence="5">
    <location>
        <begin position="1537"/>
        <end position="1547"/>
    </location>
</feature>
<feature type="compositionally biased region" description="Polar residues" evidence="5">
    <location>
        <begin position="140"/>
        <end position="156"/>
    </location>
</feature>
<evidence type="ECO:0000259" key="6">
    <source>
        <dbReference type="PROSITE" id="PS50089"/>
    </source>
</evidence>
<keyword evidence="2 4" id="KW-0863">Zinc-finger</keyword>
<feature type="compositionally biased region" description="Low complexity" evidence="5">
    <location>
        <begin position="1164"/>
        <end position="1174"/>
    </location>
</feature>
<feature type="compositionally biased region" description="Low complexity" evidence="5">
    <location>
        <begin position="450"/>
        <end position="462"/>
    </location>
</feature>
<feature type="compositionally biased region" description="Polar residues" evidence="5">
    <location>
        <begin position="1063"/>
        <end position="1101"/>
    </location>
</feature>
<feature type="compositionally biased region" description="Pro residues" evidence="5">
    <location>
        <begin position="1506"/>
        <end position="1535"/>
    </location>
</feature>
<feature type="compositionally biased region" description="Low complexity" evidence="5">
    <location>
        <begin position="288"/>
        <end position="305"/>
    </location>
</feature>
<feature type="compositionally biased region" description="Basic and acidic residues" evidence="5">
    <location>
        <begin position="375"/>
        <end position="449"/>
    </location>
</feature>
<feature type="compositionally biased region" description="Polar residues" evidence="5">
    <location>
        <begin position="1218"/>
        <end position="1235"/>
    </location>
</feature>
<feature type="compositionally biased region" description="Low complexity" evidence="5">
    <location>
        <begin position="1572"/>
        <end position="1584"/>
    </location>
</feature>
<evidence type="ECO:0000256" key="2">
    <source>
        <dbReference type="ARBA" id="ARBA00022771"/>
    </source>
</evidence>
<sequence length="1890" mass="203444">MNRDGGEGSRPRGNQTPTRQKPKKPRPIQEPYLVTAPPSSLRTPPSDDTGLILPSTYARSLRPPLTSNASGSGRSYAANFLSPPAIMAMPSASRPLSYPGPSRGYAASLISPPAIMPGGRPNEPLQYGRTTPRGRLGSHPNISQPSLRPTSSNPSPNEGERPRTPTRRRRLRAVQESIRRRPRADTVNSVEEGRALGLARGASMRRVNVWDDIPTVEAQAEEPPPPFPFPTASNLRAPPTFERLLPVPETPPPSFDVALASPLDASVPASSFQPPSPRPLAPPPGLSPLPSHEPTHTTTPTPASHRSLTTPAIIDTPSSPEPSSSSDEGVADDRPDRRQWNADILAGYTLAERVARETTRLKARTPRVEAAPDAEAQRLEAIGERRREASREEEERRQEEERRKEEERREEDAWQEEDARQRAAAEKAEREASEAEARRVAEEAAHREAAAVAKRQVQAEAARQAEEMARQRRQEEEAARLRRREEREEARRAAVAEAEHRAATAAAVRQAQEEARQRLKLAEEESRRAEAEAAAVREREEADAKARRAEAAAAAMRRYEVDEALREAAVAHPVSSPDLDAARHELAHRLAGRIGAREEIVAMAKAALAKKARLATSGKEEGLQPTLPAQCFHDGLVRAEDPGVAYDLVLAPPTSKTPASQVAASQPIMTTPPRMASTSPRAFVTPTQPLFSSPAQPYRHQVQPSTEILESPPHGQQPKAEGLGLRGVNQRCPSYPAQSPPLGSHPPANYVNEYPPMAPAQPARATPTPTSTARRASVTESPVFGNVLSKSPSVFSSSPAASPNLDLHSRSRTSSSSSWGPRPQLTSRSSSGSVNSKATRRLSGPRPMCKKDRAALASLPDVAPLPTPPPLRTTSAGRSTLEVIAGLTPPSNIPTSVPTPALPMPTHSPSRPTSALRSCAEPNPAKPTSEPTSIPSSPRPSETAATQSRPQSSIISIDSHAPRSRSSSVSGPRPMQKSRKSSGSHSQSSDAPPVPVIPARHRTGSATAVALRDYRFPSDGAESTQLPQQVQESLQAPVQFSPALTTSPREEFKPIQPQKRSDSLSASDTSGHFRQPSQSSALTPSKSPTSNVPSNPSHNSRSTSTVPPLSSSLSQTQSHVVSVSQTPPLAQRPDQAHVRTDSDVLPPPVPPKDELFPPGHRPSAESSSPASGGAYRTQAQSSHKDTSENQVQPVPFNRLSVGMGRDSRYDLLKHVLNPTDSVATSQQNRNGTESGETVELIQELDPIDSKGKRPANGARSSTPDLNGLLESSSALLELLDEGAETSAKGAARAAARRALEGELAQQREIERRIHERSEQDTSQDHALALALQDSQDSENPSTANDEALAALLADLQADVGPNTQDRERVQPPAKQWPALSFKGKERGPPPKPSRPPPPKPPRNEREWLPRAEEVISAPAESSVYTGREPVPPHKRDTQYMLASFPIPPLPSRANVPTPPPPQLPPITPSRPLSQFPPSRPESQFIPSGAPPLPTPPVAPALTPQPAVHPPPTTRPVPPPPPPLKTRRPPPPPPLPRQSHEAQSHEAPFRPLTVPPIQLDDGPVSQPHDRLQSPLSMSSASFSPLDDPRHDHETSGSASSLLRTASRARPRGRRDPPPVPPRPWSRIVESQPGNPLPHNPDDAPGRPGAPNLPPIRLSVEHDPPLHDNSRRSSAADLESRRNSAGLDHRHNRLSVDLPSLRRGSSSSSMFAGLRLDAQGQLIEEERAASTLAETVTTETVVPPPALPEAPGAVPSEPRQAGERWAEVTDVDLYASLVIGGANEYEGLNHLIDFLGPAKAPGATPDELATLVPAPVVVDSRRVNAAGKVKIKLSVLGVRVTNCPVCLAQYRGDDSAVLFPCGHISHDSCARRWLRESDACMVCRNKLIDDGE</sequence>
<feature type="compositionally biased region" description="Low complexity" evidence="5">
    <location>
        <begin position="1343"/>
        <end position="1358"/>
    </location>
</feature>
<protein>
    <recommendedName>
        <fullName evidence="6">RING-type domain-containing protein</fullName>
    </recommendedName>
</protein>
<dbReference type="Gene3D" id="3.30.40.10">
    <property type="entry name" value="Zinc/RING finger domain, C3HC4 (zinc finger)"/>
    <property type="match status" value="1"/>
</dbReference>
<reference evidence="7" key="1">
    <citation type="journal article" date="2023" name="BMC Genomics">
        <title>Chromosome-level genome assemblies of Cutaneotrichosporon spp. (Trichosporonales, Basidiomycota) reveal imbalanced evolution between nucleotide sequences and chromosome synteny.</title>
        <authorList>
            <person name="Kobayashi Y."/>
            <person name="Kayamori A."/>
            <person name="Aoki K."/>
            <person name="Shiwa Y."/>
            <person name="Matsutani M."/>
            <person name="Fujita N."/>
            <person name="Sugita T."/>
            <person name="Iwasaki W."/>
            <person name="Tanaka N."/>
            <person name="Takashima M."/>
        </authorList>
    </citation>
    <scope>NUCLEOTIDE SEQUENCE</scope>
    <source>
        <strain evidence="7">HIS019</strain>
    </source>
</reference>
<dbReference type="RefSeq" id="XP_060453059.1">
    <property type="nucleotide sequence ID" value="XM_060601134.1"/>
</dbReference>
<evidence type="ECO:0000313" key="8">
    <source>
        <dbReference type="Proteomes" id="UP001233271"/>
    </source>
</evidence>
<feature type="region of interest" description="Disordered" evidence="5">
    <location>
        <begin position="1301"/>
        <end position="1689"/>
    </location>
</feature>
<feature type="compositionally biased region" description="Low complexity" evidence="5">
    <location>
        <begin position="1102"/>
        <end position="1128"/>
    </location>
</feature>
<dbReference type="PROSITE" id="PS50089">
    <property type="entry name" value="ZF_RING_2"/>
    <property type="match status" value="1"/>
</dbReference>